<evidence type="ECO:0008006" key="4">
    <source>
        <dbReference type="Google" id="ProtNLM"/>
    </source>
</evidence>
<sequence length="364" mass="39807">MKVMSLITLRLLAGAFVFAASTVAAQAQDGYLNTCEPVDIFDECQDLALRYYAGSAPFPYDPERAEALRSTVLKYALAECGLDFSMTDSCGKARDLIVQRYGRILPSTGLVTTGAQELLALRDLTEIGCDQSNPLACIARARFDYDTGMLLYRTQIARQSGDDPAEVTKVYEAEYAAYLGKAKTAAQLYQTRLNEDCNNEETSTCVLRDEMKQLLLDLETNNLRASSVLYPSFLDACLQGQTNNCVKLVSNIATLGLDHLPENGDAPQVVAARFERECKAGNGPACFSVALLLTTQERNSEDFYNLSCQMGVPHGCEAVAWQAYVRYSEAPAPETLAVATSLLQKACNMGRNVPCHVLEHLPAN</sequence>
<evidence type="ECO:0000313" key="2">
    <source>
        <dbReference type="EMBL" id="SLN61335.1"/>
    </source>
</evidence>
<name>A0A1X6ZUG3_9RHOB</name>
<accession>A0A1X6ZUG3</accession>
<keyword evidence="3" id="KW-1185">Reference proteome</keyword>
<reference evidence="2 3" key="1">
    <citation type="submission" date="2017-03" db="EMBL/GenBank/DDBJ databases">
        <authorList>
            <person name="Afonso C.L."/>
            <person name="Miller P.J."/>
            <person name="Scott M.A."/>
            <person name="Spackman E."/>
            <person name="Goraichik I."/>
            <person name="Dimitrov K.M."/>
            <person name="Suarez D.L."/>
            <person name="Swayne D.E."/>
        </authorList>
    </citation>
    <scope>NUCLEOTIDE SEQUENCE [LARGE SCALE GENOMIC DNA]</scope>
    <source>
        <strain evidence="2 3">CECT 7450</strain>
    </source>
</reference>
<protein>
    <recommendedName>
        <fullName evidence="4">Beta-lactamase</fullName>
    </recommendedName>
</protein>
<gene>
    <name evidence="2" type="ORF">ROA7450_03172</name>
</gene>
<evidence type="ECO:0000313" key="3">
    <source>
        <dbReference type="Proteomes" id="UP000193061"/>
    </source>
</evidence>
<evidence type="ECO:0000256" key="1">
    <source>
        <dbReference type="SAM" id="SignalP"/>
    </source>
</evidence>
<proteinExistence type="predicted"/>
<keyword evidence="1" id="KW-0732">Signal</keyword>
<dbReference type="Proteomes" id="UP000193061">
    <property type="component" value="Unassembled WGS sequence"/>
</dbReference>
<dbReference type="AlphaFoldDB" id="A0A1X6ZUG3"/>
<feature type="chain" id="PRO_5010889696" description="Beta-lactamase" evidence="1">
    <location>
        <begin position="28"/>
        <end position="364"/>
    </location>
</feature>
<feature type="signal peptide" evidence="1">
    <location>
        <begin position="1"/>
        <end position="27"/>
    </location>
</feature>
<dbReference type="EMBL" id="FWFX01000011">
    <property type="protein sequence ID" value="SLN61335.1"/>
    <property type="molecule type" value="Genomic_DNA"/>
</dbReference>
<organism evidence="2 3">
    <name type="scientific">Roseovarius albus</name>
    <dbReference type="NCBI Taxonomy" id="1247867"/>
    <lineage>
        <taxon>Bacteria</taxon>
        <taxon>Pseudomonadati</taxon>
        <taxon>Pseudomonadota</taxon>
        <taxon>Alphaproteobacteria</taxon>
        <taxon>Rhodobacterales</taxon>
        <taxon>Roseobacteraceae</taxon>
        <taxon>Roseovarius</taxon>
    </lineage>
</organism>